<evidence type="ECO:0000313" key="1">
    <source>
        <dbReference type="EMBL" id="MCC4307072.1"/>
    </source>
</evidence>
<accession>A0A9Q3UKF4</accession>
<dbReference type="Proteomes" id="UP001108027">
    <property type="component" value="Unassembled WGS sequence"/>
</dbReference>
<dbReference type="RefSeq" id="WP_228232200.1">
    <property type="nucleotide sequence ID" value="NZ_JAJGNA010000001.1"/>
</dbReference>
<keyword evidence="2" id="KW-1185">Reference proteome</keyword>
<evidence type="ECO:0008006" key="3">
    <source>
        <dbReference type="Google" id="ProtNLM"/>
    </source>
</evidence>
<dbReference type="AlphaFoldDB" id="A0A9Q3UKF4"/>
<dbReference type="EMBL" id="JAJGNA010000001">
    <property type="protein sequence ID" value="MCC4307072.1"/>
    <property type="molecule type" value="Genomic_DNA"/>
</dbReference>
<gene>
    <name evidence="1" type="ORF">LL252_00685</name>
</gene>
<sequence>MNKHFLFFPLILAMAGCSQGEPPFQVDTYDRVNPVFGVEYVEVKVTGKSEEVEIQDIAVNRGNCELERIREQMGAGKTLPRTLEFGESAEFSFSAPCKASEVEVVTDQGDWTWEY</sequence>
<protein>
    <recommendedName>
        <fullName evidence="3">Lipoprotein</fullName>
    </recommendedName>
</protein>
<evidence type="ECO:0000313" key="2">
    <source>
        <dbReference type="Proteomes" id="UP001108027"/>
    </source>
</evidence>
<comment type="caution">
    <text evidence="1">The sequence shown here is derived from an EMBL/GenBank/DDBJ whole genome shotgun (WGS) entry which is preliminary data.</text>
</comment>
<proteinExistence type="predicted"/>
<dbReference type="PROSITE" id="PS51257">
    <property type="entry name" value="PROKAR_LIPOPROTEIN"/>
    <property type="match status" value="1"/>
</dbReference>
<name>A0A9Q3UKF4_9GAMM</name>
<organism evidence="1 2">
    <name type="scientific">Alloalcanivorax marinus</name>
    <dbReference type="NCBI Taxonomy" id="1177169"/>
    <lineage>
        <taxon>Bacteria</taxon>
        <taxon>Pseudomonadati</taxon>
        <taxon>Pseudomonadota</taxon>
        <taxon>Gammaproteobacteria</taxon>
        <taxon>Oceanospirillales</taxon>
        <taxon>Alcanivoracaceae</taxon>
        <taxon>Alloalcanivorax</taxon>
    </lineage>
</organism>
<reference evidence="1" key="1">
    <citation type="submission" date="2021-10" db="EMBL/GenBank/DDBJ databases">
        <title>The diversity and Nitrogen Metabolism of Culturable Nitrate-Utilizing Bacteria Within the Oxygen Minimum Zone of the Changjiang (Yangtze River)Estuary.</title>
        <authorList>
            <person name="Zhang D."/>
            <person name="Zheng J."/>
            <person name="Liu S."/>
            <person name="He W."/>
        </authorList>
    </citation>
    <scope>NUCLEOTIDE SEQUENCE</scope>
    <source>
        <strain evidence="1">FXH-223</strain>
    </source>
</reference>